<dbReference type="AlphaFoldDB" id="A0A9K3NRN8"/>
<protein>
    <submittedName>
        <fullName evidence="1">Uncharacterized protein</fullName>
    </submittedName>
</protein>
<dbReference type="EMBL" id="MNCJ02000319">
    <property type="protein sequence ID" value="KAF5810334.1"/>
    <property type="molecule type" value="Genomic_DNA"/>
</dbReference>
<reference evidence="1" key="2">
    <citation type="submission" date="2020-06" db="EMBL/GenBank/DDBJ databases">
        <title>Helianthus annuus Genome sequencing and assembly Release 2.</title>
        <authorList>
            <person name="Gouzy J."/>
            <person name="Langlade N."/>
            <person name="Munos S."/>
        </authorList>
    </citation>
    <scope>NUCLEOTIDE SEQUENCE</scope>
    <source>
        <tissue evidence="1">Leaves</tissue>
    </source>
</reference>
<dbReference type="Proteomes" id="UP000215914">
    <property type="component" value="Unassembled WGS sequence"/>
</dbReference>
<organism evidence="1 2">
    <name type="scientific">Helianthus annuus</name>
    <name type="common">Common sunflower</name>
    <dbReference type="NCBI Taxonomy" id="4232"/>
    <lineage>
        <taxon>Eukaryota</taxon>
        <taxon>Viridiplantae</taxon>
        <taxon>Streptophyta</taxon>
        <taxon>Embryophyta</taxon>
        <taxon>Tracheophyta</taxon>
        <taxon>Spermatophyta</taxon>
        <taxon>Magnoliopsida</taxon>
        <taxon>eudicotyledons</taxon>
        <taxon>Gunneridae</taxon>
        <taxon>Pentapetalae</taxon>
        <taxon>asterids</taxon>
        <taxon>campanulids</taxon>
        <taxon>Asterales</taxon>
        <taxon>Asteraceae</taxon>
        <taxon>Asteroideae</taxon>
        <taxon>Heliantheae alliance</taxon>
        <taxon>Heliantheae</taxon>
        <taxon>Helianthus</taxon>
    </lineage>
</organism>
<keyword evidence="2" id="KW-1185">Reference proteome</keyword>
<name>A0A9K3NRN8_HELAN</name>
<comment type="caution">
    <text evidence="1">The sequence shown here is derived from an EMBL/GenBank/DDBJ whole genome shotgun (WGS) entry which is preliminary data.</text>
</comment>
<reference evidence="1" key="1">
    <citation type="journal article" date="2017" name="Nature">
        <title>The sunflower genome provides insights into oil metabolism, flowering and Asterid evolution.</title>
        <authorList>
            <person name="Badouin H."/>
            <person name="Gouzy J."/>
            <person name="Grassa C.J."/>
            <person name="Murat F."/>
            <person name="Staton S.E."/>
            <person name="Cottret L."/>
            <person name="Lelandais-Briere C."/>
            <person name="Owens G.L."/>
            <person name="Carrere S."/>
            <person name="Mayjonade B."/>
            <person name="Legrand L."/>
            <person name="Gill N."/>
            <person name="Kane N.C."/>
            <person name="Bowers J.E."/>
            <person name="Hubner S."/>
            <person name="Bellec A."/>
            <person name="Berard A."/>
            <person name="Berges H."/>
            <person name="Blanchet N."/>
            <person name="Boniface M.C."/>
            <person name="Brunel D."/>
            <person name="Catrice O."/>
            <person name="Chaidir N."/>
            <person name="Claudel C."/>
            <person name="Donnadieu C."/>
            <person name="Faraut T."/>
            <person name="Fievet G."/>
            <person name="Helmstetter N."/>
            <person name="King M."/>
            <person name="Knapp S.J."/>
            <person name="Lai Z."/>
            <person name="Le Paslier M.C."/>
            <person name="Lippi Y."/>
            <person name="Lorenzon L."/>
            <person name="Mandel J.R."/>
            <person name="Marage G."/>
            <person name="Marchand G."/>
            <person name="Marquand E."/>
            <person name="Bret-Mestries E."/>
            <person name="Morien E."/>
            <person name="Nambeesan S."/>
            <person name="Nguyen T."/>
            <person name="Pegot-Espagnet P."/>
            <person name="Pouilly N."/>
            <person name="Raftis F."/>
            <person name="Sallet E."/>
            <person name="Schiex T."/>
            <person name="Thomas J."/>
            <person name="Vandecasteele C."/>
            <person name="Vares D."/>
            <person name="Vear F."/>
            <person name="Vautrin S."/>
            <person name="Crespi M."/>
            <person name="Mangin B."/>
            <person name="Burke J.M."/>
            <person name="Salse J."/>
            <person name="Munos S."/>
            <person name="Vincourt P."/>
            <person name="Rieseberg L.H."/>
            <person name="Langlade N.B."/>
        </authorList>
    </citation>
    <scope>NUCLEOTIDE SEQUENCE</scope>
    <source>
        <tissue evidence="1">Leaves</tissue>
    </source>
</reference>
<evidence type="ECO:0000313" key="1">
    <source>
        <dbReference type="EMBL" id="KAF5810334.1"/>
    </source>
</evidence>
<evidence type="ECO:0000313" key="2">
    <source>
        <dbReference type="Proteomes" id="UP000215914"/>
    </source>
</evidence>
<sequence length="49" mass="5288">MGCIIPSTSLINSNIDAYSFVARISHFPANRRALIPLVTELVLQPTCGS</sequence>
<gene>
    <name evidence="1" type="ORF">HanXRQr2_Chr04g0168171</name>
</gene>
<dbReference type="Gramene" id="mRNA:HanXRQr2_Chr04g0168171">
    <property type="protein sequence ID" value="CDS:HanXRQr2_Chr04g0168171.1"/>
    <property type="gene ID" value="HanXRQr2_Chr04g0168171"/>
</dbReference>
<accession>A0A9K3NRN8</accession>
<proteinExistence type="predicted"/>